<evidence type="ECO:0000259" key="1">
    <source>
        <dbReference type="PROSITE" id="PS50206"/>
    </source>
</evidence>
<dbReference type="Proteomes" id="UP000598174">
    <property type="component" value="Unassembled WGS sequence"/>
</dbReference>
<protein>
    <submittedName>
        <fullName evidence="2">NmrA family transcriptional regulator</fullName>
    </submittedName>
</protein>
<dbReference type="PROSITE" id="PS50206">
    <property type="entry name" value="RHODANESE_3"/>
    <property type="match status" value="1"/>
</dbReference>
<accession>A0A919IZY5</accession>
<dbReference type="RefSeq" id="WP_203817870.1">
    <property type="nucleotide sequence ID" value="NZ_BAAABP010000058.1"/>
</dbReference>
<evidence type="ECO:0000313" key="2">
    <source>
        <dbReference type="EMBL" id="GIE11333.1"/>
    </source>
</evidence>
<name>A0A919IZY5_9ACTN</name>
<dbReference type="SUPFAM" id="SSF51735">
    <property type="entry name" value="NAD(P)-binding Rossmann-fold domains"/>
    <property type="match status" value="1"/>
</dbReference>
<dbReference type="InterPro" id="IPR016040">
    <property type="entry name" value="NAD(P)-bd_dom"/>
</dbReference>
<reference evidence="2" key="1">
    <citation type="submission" date="2021-01" db="EMBL/GenBank/DDBJ databases">
        <title>Whole genome shotgun sequence of Actinoplanes ferrugineus NBRC 15555.</title>
        <authorList>
            <person name="Komaki H."/>
            <person name="Tamura T."/>
        </authorList>
    </citation>
    <scope>NUCLEOTIDE SEQUENCE</scope>
    <source>
        <strain evidence="2">NBRC 15555</strain>
    </source>
</reference>
<evidence type="ECO:0000313" key="3">
    <source>
        <dbReference type="Proteomes" id="UP000598174"/>
    </source>
</evidence>
<dbReference type="PANTHER" id="PTHR12126">
    <property type="entry name" value="NADH-UBIQUINONE OXIDOREDUCTASE 39 KDA SUBUNIT-RELATED"/>
    <property type="match status" value="1"/>
</dbReference>
<proteinExistence type="predicted"/>
<dbReference type="Gene3D" id="3.40.50.720">
    <property type="entry name" value="NAD(P)-binding Rossmann-like Domain"/>
    <property type="match status" value="1"/>
</dbReference>
<dbReference type="AlphaFoldDB" id="A0A919IZY5"/>
<dbReference type="Pfam" id="PF13460">
    <property type="entry name" value="NAD_binding_10"/>
    <property type="match status" value="1"/>
</dbReference>
<dbReference type="InterPro" id="IPR036291">
    <property type="entry name" value="NAD(P)-bd_dom_sf"/>
</dbReference>
<dbReference type="EMBL" id="BOMM01000028">
    <property type="protein sequence ID" value="GIE11333.1"/>
    <property type="molecule type" value="Genomic_DNA"/>
</dbReference>
<keyword evidence="3" id="KW-1185">Reference proteome</keyword>
<organism evidence="2 3">
    <name type="scientific">Paractinoplanes ferrugineus</name>
    <dbReference type="NCBI Taxonomy" id="113564"/>
    <lineage>
        <taxon>Bacteria</taxon>
        <taxon>Bacillati</taxon>
        <taxon>Actinomycetota</taxon>
        <taxon>Actinomycetes</taxon>
        <taxon>Micromonosporales</taxon>
        <taxon>Micromonosporaceae</taxon>
        <taxon>Paractinoplanes</taxon>
    </lineage>
</organism>
<sequence>MILVTGGTGTLGAHVVPLLRRAGHEVRILSRGHGADLATGRNVDAALAGVHTVLHLAGSRTGDGDKARTLVRAAERAGRPHLVHISVVGCERIPVRTAVDRGGFGYFAEKRDAELVIENSALPWTMLRATQFHDLTRNLARGAARLPVMPAFAGVHFQPVDTAEVAARLVGLALGEPAGLVPELAGPRPYAMAELFRTYLRATGRRRAIVSLRGAGGAYRAVRSGANLPLAGADLGTVTWEDFLSTAAQSTR</sequence>
<comment type="caution">
    <text evidence="2">The sequence shown here is derived from an EMBL/GenBank/DDBJ whole genome shotgun (WGS) entry which is preliminary data.</text>
</comment>
<gene>
    <name evidence="2" type="ORF">Afe05nite_31730</name>
</gene>
<dbReference type="PANTHER" id="PTHR12126:SF11">
    <property type="entry name" value="NADH DEHYDROGENASE [UBIQUINONE] 1 ALPHA SUBCOMPLEX SUBUNIT 9, MITOCHONDRIAL"/>
    <property type="match status" value="1"/>
</dbReference>
<dbReference type="InterPro" id="IPR051207">
    <property type="entry name" value="ComplexI_NDUFA9_subunit"/>
</dbReference>
<feature type="domain" description="Rhodanese" evidence="1">
    <location>
        <begin position="2"/>
        <end position="45"/>
    </location>
</feature>
<dbReference type="InterPro" id="IPR001763">
    <property type="entry name" value="Rhodanese-like_dom"/>
</dbReference>
<dbReference type="GO" id="GO:0044877">
    <property type="term" value="F:protein-containing complex binding"/>
    <property type="evidence" value="ECO:0007669"/>
    <property type="project" value="TreeGrafter"/>
</dbReference>